<dbReference type="Pfam" id="PF01261">
    <property type="entry name" value="AP_endonuc_2"/>
    <property type="match status" value="1"/>
</dbReference>
<dbReference type="Gene3D" id="3.20.20.150">
    <property type="entry name" value="Divalent-metal-dependent TIM barrel enzymes"/>
    <property type="match status" value="1"/>
</dbReference>
<proteinExistence type="predicted"/>
<evidence type="ECO:0000313" key="3">
    <source>
        <dbReference type="Proteomes" id="UP000236569"/>
    </source>
</evidence>
<evidence type="ECO:0000259" key="1">
    <source>
        <dbReference type="Pfam" id="PF01261"/>
    </source>
</evidence>
<accession>A0A2I9DNG7</accession>
<organism evidence="2 3">
    <name type="scientific">Deinococcus aerius</name>
    <dbReference type="NCBI Taxonomy" id="200253"/>
    <lineage>
        <taxon>Bacteria</taxon>
        <taxon>Thermotogati</taxon>
        <taxon>Deinococcota</taxon>
        <taxon>Deinococci</taxon>
        <taxon>Deinococcales</taxon>
        <taxon>Deinococcaceae</taxon>
        <taxon>Deinococcus</taxon>
    </lineage>
</organism>
<dbReference type="OrthoDB" id="9779184at2"/>
<dbReference type="InterPro" id="IPR050312">
    <property type="entry name" value="IolE/XylAMocC-like"/>
</dbReference>
<dbReference type="SUPFAM" id="SSF51658">
    <property type="entry name" value="Xylose isomerase-like"/>
    <property type="match status" value="1"/>
</dbReference>
<dbReference type="AlphaFoldDB" id="A0A2I9DNG7"/>
<comment type="caution">
    <text evidence="2">The sequence shown here is derived from an EMBL/GenBank/DDBJ whole genome shotgun (WGS) entry which is preliminary data.</text>
</comment>
<keyword evidence="3" id="KW-1185">Reference proteome</keyword>
<keyword evidence="2" id="KW-0413">Isomerase</keyword>
<dbReference type="EMBL" id="BFAG01000024">
    <property type="protein sequence ID" value="GBF08158.1"/>
    <property type="molecule type" value="Genomic_DNA"/>
</dbReference>
<protein>
    <submittedName>
        <fullName evidence="2">Sugar phosphate isomerase/epimerase</fullName>
    </submittedName>
</protein>
<gene>
    <name evidence="2" type="ORF">DAERI_240009</name>
</gene>
<dbReference type="RefSeq" id="WP_103131436.1">
    <property type="nucleotide sequence ID" value="NZ_BFAG01000024.1"/>
</dbReference>
<dbReference type="Proteomes" id="UP000236569">
    <property type="component" value="Unassembled WGS sequence"/>
</dbReference>
<reference evidence="3" key="1">
    <citation type="submission" date="2018-01" db="EMBL/GenBank/DDBJ databases">
        <title>Draft Genome Sequence of the Radioresistant Bacterium Deinococcus aerius TR0125, Isolated from the Higher Atmosphere above Japan.</title>
        <authorList>
            <person name="Satoh K."/>
            <person name="Arai H."/>
            <person name="Sanzen T."/>
            <person name="Kawaguchi Y."/>
            <person name="Hayashi H."/>
            <person name="Yokobori S."/>
            <person name="Yamagishi A."/>
            <person name="Oono Y."/>
            <person name="Narumi I."/>
        </authorList>
    </citation>
    <scope>NUCLEOTIDE SEQUENCE [LARGE SCALE GENOMIC DNA]</scope>
    <source>
        <strain evidence="3">TR0125</strain>
    </source>
</reference>
<sequence length="298" mass="32284">MIQVANAPCSWGVIENISGERGGYATVLDEMRDTGYVGTELGDWGFMPTDPATLSGELNARNLKLLGSWVSVHLHDPDLHAQSEAEAVRTARLLAAVGGPQAVVVLGNDPYTDPMRTLNAGRITPGMGMTDTQWEVFAAGANRVARAVMRETGLRTVFHHHIGTWVETPAEVGRLLALTDPEVLGLCFDTGHYTFAGGDAVDGLRRFGDRIWHVHFKDQDPGVAGRSRAEGWDGVTSVGRGVFCELGRGSVDFPAVLRQLRGNGYQGWVVVEQDVLPGLGSPAQSARRNREYLRRIGL</sequence>
<dbReference type="InterPro" id="IPR013022">
    <property type="entry name" value="Xyl_isomerase-like_TIM-brl"/>
</dbReference>
<evidence type="ECO:0000313" key="2">
    <source>
        <dbReference type="EMBL" id="GBF08158.1"/>
    </source>
</evidence>
<dbReference type="PANTHER" id="PTHR12110:SF41">
    <property type="entry name" value="INOSOSE DEHYDRATASE"/>
    <property type="match status" value="1"/>
</dbReference>
<name>A0A2I9DNG7_9DEIO</name>
<dbReference type="InterPro" id="IPR036237">
    <property type="entry name" value="Xyl_isomerase-like_sf"/>
</dbReference>
<dbReference type="PANTHER" id="PTHR12110">
    <property type="entry name" value="HYDROXYPYRUVATE ISOMERASE"/>
    <property type="match status" value="1"/>
</dbReference>
<feature type="domain" description="Xylose isomerase-like TIM barrel" evidence="1">
    <location>
        <begin position="29"/>
        <end position="295"/>
    </location>
</feature>
<dbReference type="GO" id="GO:0016853">
    <property type="term" value="F:isomerase activity"/>
    <property type="evidence" value="ECO:0007669"/>
    <property type="project" value="UniProtKB-KW"/>
</dbReference>